<dbReference type="PANTHER" id="PTHR11819:SF195">
    <property type="entry name" value="SODIUM_GLUCOSE COTRANSPORTER 4"/>
    <property type="match status" value="1"/>
</dbReference>
<dbReference type="Gene3D" id="1.20.1730.10">
    <property type="entry name" value="Sodium/glucose cotransporter"/>
    <property type="match status" value="1"/>
</dbReference>
<gene>
    <name evidence="8" type="ORF">OEV98_03915</name>
</gene>
<feature type="transmembrane region" description="Helical" evidence="7">
    <location>
        <begin position="287"/>
        <end position="307"/>
    </location>
</feature>
<dbReference type="PANTHER" id="PTHR11819">
    <property type="entry name" value="SOLUTE CARRIER FAMILY 5"/>
    <property type="match status" value="1"/>
</dbReference>
<dbReference type="GO" id="GO:0005412">
    <property type="term" value="F:D-glucose:sodium symporter activity"/>
    <property type="evidence" value="ECO:0007669"/>
    <property type="project" value="TreeGrafter"/>
</dbReference>
<feature type="transmembrane region" description="Helical" evidence="7">
    <location>
        <begin position="153"/>
        <end position="174"/>
    </location>
</feature>
<evidence type="ECO:0000256" key="4">
    <source>
        <dbReference type="ARBA" id="ARBA00022989"/>
    </source>
</evidence>
<keyword evidence="5 7" id="KW-0472">Membrane</keyword>
<evidence type="ECO:0000256" key="3">
    <source>
        <dbReference type="ARBA" id="ARBA00022692"/>
    </source>
</evidence>
<evidence type="ECO:0000256" key="6">
    <source>
        <dbReference type="RuleBase" id="RU362091"/>
    </source>
</evidence>
<evidence type="ECO:0000256" key="7">
    <source>
        <dbReference type="SAM" id="Phobius"/>
    </source>
</evidence>
<protein>
    <submittedName>
        <fullName evidence="8">Sodium:solute symporter family protein</fullName>
    </submittedName>
</protein>
<comment type="caution">
    <text evidence="8">The sequence shown here is derived from an EMBL/GenBank/DDBJ whole genome shotgun (WGS) entry which is preliminary data.</text>
</comment>
<evidence type="ECO:0000313" key="9">
    <source>
        <dbReference type="Proteomes" id="UP001209318"/>
    </source>
</evidence>
<dbReference type="RefSeq" id="WP_263071894.1">
    <property type="nucleotide sequence ID" value="NZ_JAOUSF010000001.1"/>
</dbReference>
<keyword evidence="9" id="KW-1185">Reference proteome</keyword>
<feature type="transmembrane region" description="Helical" evidence="7">
    <location>
        <begin position="327"/>
        <end position="356"/>
    </location>
</feature>
<reference evidence="8" key="1">
    <citation type="submission" date="2022-10" db="EMBL/GenBank/DDBJ databases">
        <title>Description of Fervidibacillus gen. nov. in the family Fervidibacillaceae fam. nov. with two species, Fervidibacillus albus sp. nov., and Fervidibacillus halotolerans sp. nov., isolated from tidal flat sediments.</title>
        <authorList>
            <person name="Kwon K.K."/>
            <person name="Yang S.-H."/>
        </authorList>
    </citation>
    <scope>NUCLEOTIDE SEQUENCE</scope>
    <source>
        <strain evidence="8">JCM 19140</strain>
    </source>
</reference>
<dbReference type="NCBIfam" id="TIGR00813">
    <property type="entry name" value="sss"/>
    <property type="match status" value="1"/>
</dbReference>
<feature type="transmembrane region" description="Helical" evidence="7">
    <location>
        <begin position="13"/>
        <end position="30"/>
    </location>
</feature>
<evidence type="ECO:0000256" key="2">
    <source>
        <dbReference type="ARBA" id="ARBA00006434"/>
    </source>
</evidence>
<dbReference type="Pfam" id="PF00474">
    <property type="entry name" value="SSF"/>
    <property type="match status" value="1"/>
</dbReference>
<evidence type="ECO:0000256" key="1">
    <source>
        <dbReference type="ARBA" id="ARBA00004141"/>
    </source>
</evidence>
<feature type="transmembrane region" description="Helical" evidence="7">
    <location>
        <begin position="468"/>
        <end position="489"/>
    </location>
</feature>
<feature type="transmembrane region" description="Helical" evidence="7">
    <location>
        <begin position="240"/>
        <end position="262"/>
    </location>
</feature>
<evidence type="ECO:0000313" key="8">
    <source>
        <dbReference type="EMBL" id="MCU9612711.1"/>
    </source>
</evidence>
<organism evidence="8 9">
    <name type="scientific">Perspicuibacillus lycopersici</name>
    <dbReference type="NCBI Taxonomy" id="1325689"/>
    <lineage>
        <taxon>Bacteria</taxon>
        <taxon>Bacillati</taxon>
        <taxon>Bacillota</taxon>
        <taxon>Bacilli</taxon>
        <taxon>Bacillales</taxon>
        <taxon>Bacillaceae</taxon>
        <taxon>Perspicuibacillus</taxon>
    </lineage>
</organism>
<feature type="transmembrane region" description="Helical" evidence="7">
    <location>
        <begin position="186"/>
        <end position="204"/>
    </location>
</feature>
<dbReference type="EMBL" id="JAOUSF010000001">
    <property type="protein sequence ID" value="MCU9612711.1"/>
    <property type="molecule type" value="Genomic_DNA"/>
</dbReference>
<dbReference type="InterPro" id="IPR038377">
    <property type="entry name" value="Na/Glc_symporter_sf"/>
</dbReference>
<keyword evidence="3 7" id="KW-0812">Transmembrane</keyword>
<accession>A0AAE3ISN9</accession>
<dbReference type="PROSITE" id="PS50283">
    <property type="entry name" value="NA_SOLUT_SYMP_3"/>
    <property type="match status" value="1"/>
</dbReference>
<sequence>MDQAIFHPKFIDYLIIGVYFIFVILVGVALKGKMKTGNDFFLSGRSIPGWITSLAFLSANLGALEMLGMVASGYQYGIMTVHYYLIGAIPAMVFLGIFMMPFYYGSKVRSVPEYLKKRYNEATRGFNAISFAVMTVLMSGISLYAMALILKVLLGWSMTLSIVLAAVIVLIYVGIGGLTSSIYNEVIQFFLIWIGLLPITILSLRDVGGWNGLLDRLPENFSHIWEGTATAAGNGMSVDFLGIVLGLGFVLSFGYWTTDFLVVQRAMAAKDMAAAQNTSIIASFPKMLMPILTVVPGMAAILLLPQLGPDSLHGNYDMALPLLMAKYYPTGLLGLGITALLASFMSGMAGNVTAFTTIWTYDIYQAYINKKASDKHYLFMGRISTVVGIIISIGTAYIVMGFPNMMDYMQTLFGFFNAPLFAVFLLGMFWKKASPWGGFWGLLSGTLTAGILYLFLPEDFYASAAAGNFWRAWWAFFAAIVIEIIVSLFTKQKKESELVGLVYGLTEKISHKHLPWYRKPTVLGSIAMIVFIALNIWLF</sequence>
<feature type="transmembrane region" description="Helical" evidence="7">
    <location>
        <begin position="521"/>
        <end position="538"/>
    </location>
</feature>
<feature type="transmembrane region" description="Helical" evidence="7">
    <location>
        <begin position="83"/>
        <end position="104"/>
    </location>
</feature>
<proteinExistence type="inferred from homology"/>
<dbReference type="InterPro" id="IPR001734">
    <property type="entry name" value="Na/solute_symporter"/>
</dbReference>
<feature type="transmembrane region" description="Helical" evidence="7">
    <location>
        <begin position="50"/>
        <end position="71"/>
    </location>
</feature>
<dbReference type="AlphaFoldDB" id="A0AAE3ISN9"/>
<comment type="similarity">
    <text evidence="2 6">Belongs to the sodium:solute symporter (SSF) (TC 2.A.21) family.</text>
</comment>
<dbReference type="Proteomes" id="UP001209318">
    <property type="component" value="Unassembled WGS sequence"/>
</dbReference>
<name>A0AAE3ISN9_9BACI</name>
<feature type="transmembrane region" description="Helical" evidence="7">
    <location>
        <begin position="125"/>
        <end position="147"/>
    </location>
</feature>
<feature type="transmembrane region" description="Helical" evidence="7">
    <location>
        <begin position="412"/>
        <end position="430"/>
    </location>
</feature>
<dbReference type="GO" id="GO:0005886">
    <property type="term" value="C:plasma membrane"/>
    <property type="evidence" value="ECO:0007669"/>
    <property type="project" value="TreeGrafter"/>
</dbReference>
<comment type="subcellular location">
    <subcellularLocation>
        <location evidence="1">Membrane</location>
        <topology evidence="1">Multi-pass membrane protein</topology>
    </subcellularLocation>
</comment>
<evidence type="ECO:0000256" key="5">
    <source>
        <dbReference type="ARBA" id="ARBA00023136"/>
    </source>
</evidence>
<keyword evidence="4 7" id="KW-1133">Transmembrane helix</keyword>
<feature type="transmembrane region" description="Helical" evidence="7">
    <location>
        <begin position="377"/>
        <end position="400"/>
    </location>
</feature>
<dbReference type="CDD" id="cd11478">
    <property type="entry name" value="SLC5sbd_u2"/>
    <property type="match status" value="1"/>
</dbReference>
<feature type="transmembrane region" description="Helical" evidence="7">
    <location>
        <begin position="437"/>
        <end position="456"/>
    </location>
</feature>